<evidence type="ECO:0000256" key="9">
    <source>
        <dbReference type="ARBA" id="ARBA00023303"/>
    </source>
</evidence>
<evidence type="ECO:0000313" key="14">
    <source>
        <dbReference type="Proteomes" id="UP000646478"/>
    </source>
</evidence>
<keyword evidence="12" id="KW-0813">Transport</keyword>
<evidence type="ECO:0000256" key="2">
    <source>
        <dbReference type="ARBA" id="ARBA00022475"/>
    </source>
</evidence>
<dbReference type="Pfam" id="PF02537">
    <property type="entry name" value="CRCB"/>
    <property type="match status" value="1"/>
</dbReference>
<evidence type="ECO:0000256" key="12">
    <source>
        <dbReference type="HAMAP-Rule" id="MF_00454"/>
    </source>
</evidence>
<keyword evidence="8 12" id="KW-0472">Membrane</keyword>
<organism evidence="13 14">
    <name type="scientific">Brucella endophytica</name>
    <dbReference type="NCBI Taxonomy" id="1963359"/>
    <lineage>
        <taxon>Bacteria</taxon>
        <taxon>Pseudomonadati</taxon>
        <taxon>Pseudomonadota</taxon>
        <taxon>Alphaproteobacteria</taxon>
        <taxon>Hyphomicrobiales</taxon>
        <taxon>Brucellaceae</taxon>
        <taxon>Brucella/Ochrobactrum group</taxon>
        <taxon>Brucella</taxon>
    </lineage>
</organism>
<feature type="transmembrane region" description="Helical" evidence="12">
    <location>
        <begin position="75"/>
        <end position="100"/>
    </location>
</feature>
<dbReference type="HAMAP" id="MF_00454">
    <property type="entry name" value="FluC"/>
    <property type="match status" value="1"/>
</dbReference>
<comment type="subcellular location">
    <subcellularLocation>
        <location evidence="1 12">Cell membrane</location>
        <topology evidence="1 12">Multi-pass membrane protein</topology>
    </subcellularLocation>
</comment>
<keyword evidence="7 12" id="KW-0406">Ion transport</keyword>
<keyword evidence="5 12" id="KW-1133">Transmembrane helix</keyword>
<comment type="caution">
    <text evidence="13">The sequence shown here is derived from an EMBL/GenBank/DDBJ whole genome shotgun (WGS) entry which is preliminary data.</text>
</comment>
<accession>A0A916W8J0</accession>
<evidence type="ECO:0000313" key="13">
    <source>
        <dbReference type="EMBL" id="GGA77899.1"/>
    </source>
</evidence>
<protein>
    <recommendedName>
        <fullName evidence="12">Fluoride-specific ion channel FluC</fullName>
    </recommendedName>
</protein>
<keyword evidence="14" id="KW-1185">Reference proteome</keyword>
<keyword evidence="6 12" id="KW-0915">Sodium</keyword>
<dbReference type="GO" id="GO:0140114">
    <property type="term" value="P:cellular detoxification of fluoride"/>
    <property type="evidence" value="ECO:0007669"/>
    <property type="project" value="UniProtKB-UniRule"/>
</dbReference>
<comment type="activity regulation">
    <text evidence="12">Na(+) is not transported, but it plays an essential structural role and its presence is essential for fluoride channel function.</text>
</comment>
<gene>
    <name evidence="13" type="primary">crcB1</name>
    <name evidence="12" type="synonym">crcB</name>
    <name evidence="12" type="synonym">fluC</name>
    <name evidence="13" type="ORF">GCM10011491_01350</name>
</gene>
<evidence type="ECO:0000256" key="4">
    <source>
        <dbReference type="ARBA" id="ARBA00022692"/>
    </source>
</evidence>
<sequence length="135" mass="14025">MRRAETAKLYLAVGCGAGVGAFLRFLSGAAIAELGANPLWATALVNIVGSFVIVFFAASTGPAGRWHVGLAARQFVMGGICGGFTTFSAMSVETILLMLGGEPMRATFHIVSVVALSLLAGWVGHMLAKRPKDKA</sequence>
<keyword evidence="12" id="KW-0479">Metal-binding</keyword>
<feature type="binding site" evidence="12">
    <location>
        <position position="85"/>
    </location>
    <ligand>
        <name>Na(+)</name>
        <dbReference type="ChEBI" id="CHEBI:29101"/>
        <note>structural</note>
    </ligand>
</feature>
<name>A0A916W8J0_9HYPH</name>
<feature type="transmembrane region" description="Helical" evidence="12">
    <location>
        <begin position="106"/>
        <end position="128"/>
    </location>
</feature>
<proteinExistence type="inferred from homology"/>
<comment type="catalytic activity">
    <reaction evidence="11">
        <text>fluoride(in) = fluoride(out)</text>
        <dbReference type="Rhea" id="RHEA:76159"/>
        <dbReference type="ChEBI" id="CHEBI:17051"/>
    </reaction>
    <physiologicalReaction direction="left-to-right" evidence="11">
        <dbReference type="Rhea" id="RHEA:76160"/>
    </physiologicalReaction>
</comment>
<evidence type="ECO:0000256" key="1">
    <source>
        <dbReference type="ARBA" id="ARBA00004651"/>
    </source>
</evidence>
<evidence type="ECO:0000256" key="8">
    <source>
        <dbReference type="ARBA" id="ARBA00023136"/>
    </source>
</evidence>
<feature type="transmembrane region" description="Helical" evidence="12">
    <location>
        <begin position="9"/>
        <end position="32"/>
    </location>
</feature>
<evidence type="ECO:0000256" key="6">
    <source>
        <dbReference type="ARBA" id="ARBA00023053"/>
    </source>
</evidence>
<evidence type="ECO:0000256" key="3">
    <source>
        <dbReference type="ARBA" id="ARBA00022519"/>
    </source>
</evidence>
<evidence type="ECO:0000256" key="7">
    <source>
        <dbReference type="ARBA" id="ARBA00023065"/>
    </source>
</evidence>
<keyword evidence="4 12" id="KW-0812">Transmembrane</keyword>
<keyword evidence="2 12" id="KW-1003">Cell membrane</keyword>
<dbReference type="EMBL" id="BMHH01000001">
    <property type="protein sequence ID" value="GGA77899.1"/>
    <property type="molecule type" value="Genomic_DNA"/>
</dbReference>
<keyword evidence="9 12" id="KW-0407">Ion channel</keyword>
<dbReference type="RefSeq" id="WP_188820450.1">
    <property type="nucleotide sequence ID" value="NZ_BMHH01000001.1"/>
</dbReference>
<dbReference type="GO" id="GO:0062054">
    <property type="term" value="F:fluoride channel activity"/>
    <property type="evidence" value="ECO:0007669"/>
    <property type="project" value="UniProtKB-UniRule"/>
</dbReference>
<comment type="similarity">
    <text evidence="10 12">Belongs to the fluoride channel Fluc/FEX (TC 1.A.43) family.</text>
</comment>
<keyword evidence="3" id="KW-0997">Cell inner membrane</keyword>
<dbReference type="AlphaFoldDB" id="A0A916W8J0"/>
<dbReference type="GO" id="GO:0046872">
    <property type="term" value="F:metal ion binding"/>
    <property type="evidence" value="ECO:0007669"/>
    <property type="project" value="UniProtKB-KW"/>
</dbReference>
<evidence type="ECO:0000256" key="5">
    <source>
        <dbReference type="ARBA" id="ARBA00022989"/>
    </source>
</evidence>
<dbReference type="InterPro" id="IPR003691">
    <property type="entry name" value="FluC"/>
</dbReference>
<feature type="transmembrane region" description="Helical" evidence="12">
    <location>
        <begin position="38"/>
        <end position="63"/>
    </location>
</feature>
<feature type="binding site" evidence="12">
    <location>
        <position position="82"/>
    </location>
    <ligand>
        <name>Na(+)</name>
        <dbReference type="ChEBI" id="CHEBI:29101"/>
        <note>structural</note>
    </ligand>
</feature>
<reference evidence="13" key="2">
    <citation type="submission" date="2020-09" db="EMBL/GenBank/DDBJ databases">
        <authorList>
            <person name="Sun Q."/>
            <person name="Zhou Y."/>
        </authorList>
    </citation>
    <scope>NUCLEOTIDE SEQUENCE</scope>
    <source>
        <strain evidence="13">CGMCC 1.15082</strain>
    </source>
</reference>
<evidence type="ECO:0000256" key="10">
    <source>
        <dbReference type="ARBA" id="ARBA00035120"/>
    </source>
</evidence>
<reference evidence="13" key="1">
    <citation type="journal article" date="2014" name="Int. J. Syst. Evol. Microbiol.">
        <title>Complete genome sequence of Corynebacterium casei LMG S-19264T (=DSM 44701T), isolated from a smear-ripened cheese.</title>
        <authorList>
            <consortium name="US DOE Joint Genome Institute (JGI-PGF)"/>
            <person name="Walter F."/>
            <person name="Albersmeier A."/>
            <person name="Kalinowski J."/>
            <person name="Ruckert C."/>
        </authorList>
    </citation>
    <scope>NUCLEOTIDE SEQUENCE</scope>
    <source>
        <strain evidence="13">CGMCC 1.15082</strain>
    </source>
</reference>
<comment type="function">
    <text evidence="12">Fluoride-specific ion channel. Important for reducing fluoride concentration in the cell, thus reducing its toxicity.</text>
</comment>
<dbReference type="Proteomes" id="UP000646478">
    <property type="component" value="Unassembled WGS sequence"/>
</dbReference>
<evidence type="ECO:0000256" key="11">
    <source>
        <dbReference type="ARBA" id="ARBA00035585"/>
    </source>
</evidence>
<dbReference type="GO" id="GO:0005886">
    <property type="term" value="C:plasma membrane"/>
    <property type="evidence" value="ECO:0007669"/>
    <property type="project" value="UniProtKB-SubCell"/>
</dbReference>